<dbReference type="GO" id="GO:0003697">
    <property type="term" value="F:single-stranded DNA binding"/>
    <property type="evidence" value="ECO:0007669"/>
    <property type="project" value="InterPro"/>
</dbReference>
<gene>
    <name evidence="3" type="ORF">EU556_20705</name>
</gene>
<dbReference type="InterPro" id="IPR013610">
    <property type="entry name" value="ArdC_N"/>
</dbReference>
<dbReference type="EMBL" id="SRLA01000005">
    <property type="protein sequence ID" value="TGE04608.1"/>
    <property type="molecule type" value="Genomic_DNA"/>
</dbReference>
<dbReference type="InterPro" id="IPR041459">
    <property type="entry name" value="MPTase-PolyVal"/>
</dbReference>
<feature type="domain" description="Polyvalent protein metallopeptidase" evidence="2">
    <location>
        <begin position="128"/>
        <end position="258"/>
    </location>
</feature>
<comment type="caution">
    <text evidence="3">The sequence shown here is derived from an EMBL/GenBank/DDBJ whole genome shotgun (WGS) entry which is preliminary data.</text>
</comment>
<reference evidence="3 4" key="1">
    <citation type="submission" date="2019-04" db="EMBL/GenBank/DDBJ databases">
        <authorList>
            <person name="Feng G."/>
            <person name="Zhang J."/>
            <person name="Zhu H."/>
        </authorList>
    </citation>
    <scope>NUCLEOTIDE SEQUENCE [LARGE SCALE GENOMIC DNA]</scope>
    <source>
        <strain evidence="3 4">92R-1</strain>
    </source>
</reference>
<evidence type="ECO:0000313" key="3">
    <source>
        <dbReference type="EMBL" id="TGE04608.1"/>
    </source>
</evidence>
<evidence type="ECO:0000259" key="2">
    <source>
        <dbReference type="Pfam" id="PF18818"/>
    </source>
</evidence>
<dbReference type="InterPro" id="IPR017113">
    <property type="entry name" value="Antirestriction_ArdC"/>
</dbReference>
<sequence length="293" mass="33023">MVMEGRPPWRKPWEGGSEFPFTIPHNATTGNRYNGFNIPILWDAADKLGYQTHNWASYKQWQEAGKQVRRGEKGTTIGYYNTLIKVDGEDEKKIPFLKTSAVFNEYQLEGFEGPQIIERPSLVERLDHVERFIGNTGADIRYGGGRAFYSLTGDYIQMPPACDFLQTEHQTATEAFYSTEAHELTHSTGHKSRCDRQFGKRFGDHAYAFEELVAEIGSAFFCAEMGIADGPQPHHADYLANWMEMGKQDPAAFLKAASEASKAFHWMELQQSKGEILNAIGRAVGGQQQAKLQ</sequence>
<evidence type="ECO:0000259" key="1">
    <source>
        <dbReference type="Pfam" id="PF08401"/>
    </source>
</evidence>
<dbReference type="PIRSF" id="PIRSF037112">
    <property type="entry name" value="Antirestriction_ArdC"/>
    <property type="match status" value="1"/>
</dbReference>
<proteinExistence type="predicted"/>
<keyword evidence="4" id="KW-1185">Reference proteome</keyword>
<evidence type="ECO:0000313" key="4">
    <source>
        <dbReference type="Proteomes" id="UP000298337"/>
    </source>
</evidence>
<name>A0A4Z0P317_9BACT</name>
<dbReference type="Pfam" id="PF18818">
    <property type="entry name" value="MPTase-PolyVal"/>
    <property type="match status" value="1"/>
</dbReference>
<dbReference type="Proteomes" id="UP000298337">
    <property type="component" value="Unassembled WGS sequence"/>
</dbReference>
<dbReference type="AlphaFoldDB" id="A0A4Z0P317"/>
<dbReference type="Pfam" id="PF08401">
    <property type="entry name" value="ArdcN"/>
    <property type="match status" value="1"/>
</dbReference>
<accession>A0A4Z0P317</accession>
<protein>
    <submittedName>
        <fullName evidence="3">DUF1738 domain-containing protein</fullName>
    </submittedName>
</protein>
<organism evidence="3 4">
    <name type="scientific">Hymenobacter fodinae</name>
    <dbReference type="NCBI Taxonomy" id="2510796"/>
    <lineage>
        <taxon>Bacteria</taxon>
        <taxon>Pseudomonadati</taxon>
        <taxon>Bacteroidota</taxon>
        <taxon>Cytophagia</taxon>
        <taxon>Cytophagales</taxon>
        <taxon>Hymenobacteraceae</taxon>
        <taxon>Hymenobacter</taxon>
    </lineage>
</organism>
<feature type="domain" description="N-terminal" evidence="1">
    <location>
        <begin position="4"/>
        <end position="103"/>
    </location>
</feature>